<accession>W4LN63</accession>
<gene>
    <name evidence="1" type="ORF">ETSY1_15420</name>
</gene>
<dbReference type="EMBL" id="AZHW01000461">
    <property type="protein sequence ID" value="ETW99314.1"/>
    <property type="molecule type" value="Genomic_DNA"/>
</dbReference>
<dbReference type="Proteomes" id="UP000019141">
    <property type="component" value="Unassembled WGS sequence"/>
</dbReference>
<evidence type="ECO:0000313" key="2">
    <source>
        <dbReference type="Proteomes" id="UP000019141"/>
    </source>
</evidence>
<reference evidence="1 2" key="1">
    <citation type="journal article" date="2014" name="Nature">
        <title>An environmental bacterial taxon with a large and distinct metabolic repertoire.</title>
        <authorList>
            <person name="Wilson M.C."/>
            <person name="Mori T."/>
            <person name="Ruckert C."/>
            <person name="Uria A.R."/>
            <person name="Helf M.J."/>
            <person name="Takada K."/>
            <person name="Gernert C."/>
            <person name="Steffens U.A."/>
            <person name="Heycke N."/>
            <person name="Schmitt S."/>
            <person name="Rinke C."/>
            <person name="Helfrich E.J."/>
            <person name="Brachmann A.O."/>
            <person name="Gurgui C."/>
            <person name="Wakimoto T."/>
            <person name="Kracht M."/>
            <person name="Crusemann M."/>
            <person name="Hentschel U."/>
            <person name="Abe I."/>
            <person name="Matsunaga S."/>
            <person name="Kalinowski J."/>
            <person name="Takeyama H."/>
            <person name="Piel J."/>
        </authorList>
    </citation>
    <scope>NUCLEOTIDE SEQUENCE [LARGE SCALE GENOMIC DNA]</scope>
    <source>
        <strain evidence="2">TSY1</strain>
    </source>
</reference>
<proteinExistence type="predicted"/>
<evidence type="ECO:0000313" key="1">
    <source>
        <dbReference type="EMBL" id="ETW99314.1"/>
    </source>
</evidence>
<keyword evidence="2" id="KW-1185">Reference proteome</keyword>
<name>W4LN63_ENTF1</name>
<sequence>METEVGNFAAISILLRQVRAWYPDFAASSYTITSLDQEEEGEKVNHIVKPVAFHSRLLLAALP</sequence>
<dbReference type="HOGENOM" id="CLU_2877410_0_0_7"/>
<organism evidence="1 2">
    <name type="scientific">Entotheonella factor</name>
    <dbReference type="NCBI Taxonomy" id="1429438"/>
    <lineage>
        <taxon>Bacteria</taxon>
        <taxon>Pseudomonadati</taxon>
        <taxon>Nitrospinota/Tectimicrobiota group</taxon>
        <taxon>Candidatus Tectimicrobiota</taxon>
        <taxon>Candidatus Entotheonellia</taxon>
        <taxon>Candidatus Entotheonellales</taxon>
        <taxon>Candidatus Entotheonellaceae</taxon>
        <taxon>Candidatus Entotheonella</taxon>
    </lineage>
</organism>
<dbReference type="AlphaFoldDB" id="W4LN63"/>
<comment type="caution">
    <text evidence="1">The sequence shown here is derived from an EMBL/GenBank/DDBJ whole genome shotgun (WGS) entry which is preliminary data.</text>
</comment>
<protein>
    <submittedName>
        <fullName evidence="1">Uncharacterized protein</fullName>
    </submittedName>
</protein>